<accession>A0ACB8D0A6</accession>
<name>A0ACB8D0A6_DERSI</name>
<sequence>MKRRFLRWLIAVALVASAAGRPLAAADVVVKNQPLTVALGRSVFLSPSEDLRIRVAPGDRCHVHVVEAEDGEPASVLSWSAPGRLQPSSFPCGFGFGSVSYTHFGSKIAPLLDRVRLLVKYEAENETLIVPLLLSVQVSPEPYQIAVKVNSLSVPSLGGESQPISEDVLSFSAVEPGSVCRVRVLSEVPRFPRYGELIGDVPTQFASCETFLQGDVRYRHTGGSQSSKWDYVPFLVEVTDSSGHSSRKERFHLPVKIEEGIENSVPQPTFASELHLDVSQFIMTPLTPTVLAAEDPDSDSGALLFNFRTVLSPEEGHFVTTDDRRVPTTSFFQKDVQALKIAYVPPPAQSNDRRVFRVEVEVIDQEGAASDPFSLTIVVRPTNTMAPLVTKNTGITLVEGKLKNIGDSLTVSDQDNREDVFFTVVDGMRHGSILVDGDEADLFTTADLDEGRVAYRHDGSSTSTDNIVLKMSDGRHDVEFLFPVTIYPVDDEPPLLDINTGITVRKGEDVQILSRYLSATDVDSHDFGILFELLPPFPEHGTLLMKKHDKPPDSFHWLFKDGLYEAEVTKWGQVDLLEGNLYYRHSGGHVSEAITDRVFFRLSDENEPPNESGINEFLVKILPVDDLPPEKHPDATLHLLVEEFQLTAITKKELRYRDLDTKEKELRYRITKPPFDTDASNPMSAGTVVRMDEPDTEVTEFTQAEVNHHQIGYQPPSAELGIVPRIINFDFEVCDNGGNVLPGQIFTILLQPVDNKPPAVHNRGINVVEKSSVDITLEDLDAIDTDTPSEELTFVLIKVPAYGALRLAGDVLDENDLFRRSDIASGQLAYENRGSSGRKMDKFELEVRDGIHRVPVTVKVNIKPHSEESRVPKRPGTVNVLLTAKEGGKALLESQSFSIQNINDPKGSYEFVLTHAPRQGSIFNSGIKANRFSLQDLLKRRVFYVHSGTETGVSGSSDIFQLSITDDSGTRRLDDVLVHVKVEPVDSMPPRILVGPSLAVPEGGKATITRVHLSATDVDTNDEDILCSIDVQPSHGYVENASPSPGSERVQVGVPVSAFAMAEVISGWINYVQSIHRGFEPLEDNFTFVCSDGVNSSPKHKFHVQITPKNDEEPEITVDEILVSEGSDASLEDVVTQAADMDKPSDKLTFRVTKAPLHGKILSTRTMQLETFDSDDVSAPSFVVYRHDDSETTADSFELSVSDGQHESRKQISVVVMPVDDETPRLAVNDGLEVGLEEKKAITNRVLRAEDIDSDDSSLTYIIRDIPRHGQLQLLNSTTYQPSRNLTLASNFTQQDIDNGLVVYAHTGAPGVRDLIRLDVTDGTNSLIDQYFWVTIESIDVIYPEVVNRGVRLPEGGKVTLTTAALSTTDLNSNDERLRFTITQSPAKGHLESSDAPGVIIRSFTQLDLAGNKISYVHTSKDESKLDSFEFEVSDGRNSVFRTFRIAITDVDNKKPVVFISPLRLREGSERLITPFELKADDMDTPDKNVHFRVIHRPLHGRLIIDRSRETASFTMADLGDNRLSYSHDGSDTTRDNFTFVVSDGVHRDFYVHPNVQHPTREPQLFPVHVVAVDNSAPQMAVNRGAFALSYLDGSRRLGFRFSSDVLRASDSDSVDARLKYVVTLFPSHGILVNRAVGNRSVVEFTQGLAAIASCVARVAIYRPALASDRHVPCERRRGTECERYQPSSPQRRAYCARRFATSGRLSNACEFFVTFEEDGGALAGNQSRRVATSSCFDGAAEAAATTADVIALSRALLRTCKRSARESEPAAC</sequence>
<proteinExistence type="predicted"/>
<keyword evidence="2" id="KW-1185">Reference proteome</keyword>
<dbReference type="Proteomes" id="UP000821865">
    <property type="component" value="Chromosome 4"/>
</dbReference>
<evidence type="ECO:0000313" key="1">
    <source>
        <dbReference type="EMBL" id="KAH7954995.1"/>
    </source>
</evidence>
<gene>
    <name evidence="1" type="ORF">HPB49_023687</name>
</gene>
<comment type="caution">
    <text evidence="1">The sequence shown here is derived from an EMBL/GenBank/DDBJ whole genome shotgun (WGS) entry which is preliminary data.</text>
</comment>
<protein>
    <submittedName>
        <fullName evidence="1">Uncharacterized protein</fullName>
    </submittedName>
</protein>
<reference evidence="1" key="1">
    <citation type="submission" date="2020-05" db="EMBL/GenBank/DDBJ databases">
        <title>Large-scale comparative analyses of tick genomes elucidate their genetic diversity and vector capacities.</title>
        <authorList>
            <person name="Jia N."/>
            <person name="Wang J."/>
            <person name="Shi W."/>
            <person name="Du L."/>
            <person name="Sun Y."/>
            <person name="Zhan W."/>
            <person name="Jiang J."/>
            <person name="Wang Q."/>
            <person name="Zhang B."/>
            <person name="Ji P."/>
            <person name="Sakyi L.B."/>
            <person name="Cui X."/>
            <person name="Yuan T."/>
            <person name="Jiang B."/>
            <person name="Yang W."/>
            <person name="Lam T.T.-Y."/>
            <person name="Chang Q."/>
            <person name="Ding S."/>
            <person name="Wang X."/>
            <person name="Zhu J."/>
            <person name="Ruan X."/>
            <person name="Zhao L."/>
            <person name="Wei J."/>
            <person name="Que T."/>
            <person name="Du C."/>
            <person name="Cheng J."/>
            <person name="Dai P."/>
            <person name="Han X."/>
            <person name="Huang E."/>
            <person name="Gao Y."/>
            <person name="Liu J."/>
            <person name="Shao H."/>
            <person name="Ye R."/>
            <person name="Li L."/>
            <person name="Wei W."/>
            <person name="Wang X."/>
            <person name="Wang C."/>
            <person name="Yang T."/>
            <person name="Huo Q."/>
            <person name="Li W."/>
            <person name="Guo W."/>
            <person name="Chen H."/>
            <person name="Zhou L."/>
            <person name="Ni X."/>
            <person name="Tian J."/>
            <person name="Zhou Y."/>
            <person name="Sheng Y."/>
            <person name="Liu T."/>
            <person name="Pan Y."/>
            <person name="Xia L."/>
            <person name="Li J."/>
            <person name="Zhao F."/>
            <person name="Cao W."/>
        </authorList>
    </citation>
    <scope>NUCLEOTIDE SEQUENCE</scope>
    <source>
        <strain evidence="1">Dsil-2018</strain>
    </source>
</reference>
<evidence type="ECO:0000313" key="2">
    <source>
        <dbReference type="Proteomes" id="UP000821865"/>
    </source>
</evidence>
<organism evidence="1 2">
    <name type="scientific">Dermacentor silvarum</name>
    <name type="common">Tick</name>
    <dbReference type="NCBI Taxonomy" id="543639"/>
    <lineage>
        <taxon>Eukaryota</taxon>
        <taxon>Metazoa</taxon>
        <taxon>Ecdysozoa</taxon>
        <taxon>Arthropoda</taxon>
        <taxon>Chelicerata</taxon>
        <taxon>Arachnida</taxon>
        <taxon>Acari</taxon>
        <taxon>Parasitiformes</taxon>
        <taxon>Ixodida</taxon>
        <taxon>Ixodoidea</taxon>
        <taxon>Ixodidae</taxon>
        <taxon>Rhipicephalinae</taxon>
        <taxon>Dermacentor</taxon>
    </lineage>
</organism>
<dbReference type="EMBL" id="CM023473">
    <property type="protein sequence ID" value="KAH7954995.1"/>
    <property type="molecule type" value="Genomic_DNA"/>
</dbReference>